<protein>
    <submittedName>
        <fullName evidence="1">Uncharacterized protein</fullName>
    </submittedName>
</protein>
<organism evidence="1 2">
    <name type="scientific">Orbilia oligospora</name>
    <name type="common">Nematode-trapping fungus</name>
    <name type="synonym">Arthrobotrys oligospora</name>
    <dbReference type="NCBI Taxonomy" id="2813651"/>
    <lineage>
        <taxon>Eukaryota</taxon>
        <taxon>Fungi</taxon>
        <taxon>Dikarya</taxon>
        <taxon>Ascomycota</taxon>
        <taxon>Pezizomycotina</taxon>
        <taxon>Orbiliomycetes</taxon>
        <taxon>Orbiliales</taxon>
        <taxon>Orbiliaceae</taxon>
        <taxon>Orbilia</taxon>
    </lineage>
</organism>
<proteinExistence type="predicted"/>
<comment type="caution">
    <text evidence="1">The sequence shown here is derived from an EMBL/GenBank/DDBJ whole genome shotgun (WGS) entry which is preliminary data.</text>
</comment>
<accession>A0A7C8PJS8</accession>
<dbReference type="AlphaFoldDB" id="A0A7C8PJS8"/>
<evidence type="ECO:0000313" key="1">
    <source>
        <dbReference type="EMBL" id="KAF3169607.1"/>
    </source>
</evidence>
<dbReference type="Proteomes" id="UP000479691">
    <property type="component" value="Unassembled WGS sequence"/>
</dbReference>
<gene>
    <name evidence="1" type="ORF">TWF788_010434</name>
</gene>
<dbReference type="EMBL" id="JAABOE010000079">
    <property type="protein sequence ID" value="KAF3169607.1"/>
    <property type="molecule type" value="Genomic_DNA"/>
</dbReference>
<reference evidence="1 2" key="1">
    <citation type="submission" date="2019-06" db="EMBL/GenBank/DDBJ databases">
        <authorList>
            <person name="Palmer J.M."/>
        </authorList>
    </citation>
    <scope>NUCLEOTIDE SEQUENCE [LARGE SCALE GENOMIC DNA]</scope>
    <source>
        <strain evidence="1 2">TWF788</strain>
    </source>
</reference>
<evidence type="ECO:0000313" key="2">
    <source>
        <dbReference type="Proteomes" id="UP000479691"/>
    </source>
</evidence>
<sequence length="143" mass="15890">MPWSTPTPILLHHRNPPFPSLHIQHSVFQHTTSLTSSQITFLKLPKALTSSRLVLHTVSKCNDCSGKELEEGEYDVEYKTCVNSGSSRGNDQKGKEGGKCEGKVLKGATMRGEGGRCWVCVFRGKVEEFMAGEEYGDMVKLWS</sequence>
<name>A0A7C8PJS8_ORBOL</name>